<proteinExistence type="predicted"/>
<protein>
    <submittedName>
        <fullName evidence="1">Uncharacterized protein</fullName>
    </submittedName>
</protein>
<evidence type="ECO:0000313" key="1">
    <source>
        <dbReference type="EMBL" id="GBP87717.1"/>
    </source>
</evidence>
<dbReference type="AlphaFoldDB" id="A0A4C1ZM79"/>
<accession>A0A4C1ZM79</accession>
<organism evidence="1 2">
    <name type="scientific">Eumeta variegata</name>
    <name type="common">Bagworm moth</name>
    <name type="synonym">Eumeta japonica</name>
    <dbReference type="NCBI Taxonomy" id="151549"/>
    <lineage>
        <taxon>Eukaryota</taxon>
        <taxon>Metazoa</taxon>
        <taxon>Ecdysozoa</taxon>
        <taxon>Arthropoda</taxon>
        <taxon>Hexapoda</taxon>
        <taxon>Insecta</taxon>
        <taxon>Pterygota</taxon>
        <taxon>Neoptera</taxon>
        <taxon>Endopterygota</taxon>
        <taxon>Lepidoptera</taxon>
        <taxon>Glossata</taxon>
        <taxon>Ditrysia</taxon>
        <taxon>Tineoidea</taxon>
        <taxon>Psychidae</taxon>
        <taxon>Oiketicinae</taxon>
        <taxon>Eumeta</taxon>
    </lineage>
</organism>
<dbReference type="EMBL" id="BGZK01001879">
    <property type="protein sequence ID" value="GBP87717.1"/>
    <property type="molecule type" value="Genomic_DNA"/>
</dbReference>
<evidence type="ECO:0000313" key="2">
    <source>
        <dbReference type="Proteomes" id="UP000299102"/>
    </source>
</evidence>
<sequence>MFVRPKYIDSNRYGKKNGIPVKESCWIKPSGLEVRTPTTSIGAALNQLLRLEHQLRAADAHRLDLAVAAYHPTAPPYTQLVAAAEKLAWFAPYISLFTLNAPFAEGNAWRALASERARQPSARLFRIRGRTEDHPLLRPARASTERGRFRYKAFDAAPSARRLQCPRSRPASIDQTLPQRCFAQPQSLYDRVAFDPFGDSGVIKYAEIALRAAKCALFERDLMTEFRRLDLLETMLRTKRTPAQDALGRYELTGQLVHYGGLDLKPLEINNTASSYTTKVTKFKSNNSNFARAIKTQCS</sequence>
<gene>
    <name evidence="1" type="ORF">EVAR_84578_1</name>
</gene>
<keyword evidence="2" id="KW-1185">Reference proteome</keyword>
<name>A0A4C1ZM79_EUMVA</name>
<comment type="caution">
    <text evidence="1">The sequence shown here is derived from an EMBL/GenBank/DDBJ whole genome shotgun (WGS) entry which is preliminary data.</text>
</comment>
<reference evidence="1 2" key="1">
    <citation type="journal article" date="2019" name="Commun. Biol.">
        <title>The bagworm genome reveals a unique fibroin gene that provides high tensile strength.</title>
        <authorList>
            <person name="Kono N."/>
            <person name="Nakamura H."/>
            <person name="Ohtoshi R."/>
            <person name="Tomita M."/>
            <person name="Numata K."/>
            <person name="Arakawa K."/>
        </authorList>
    </citation>
    <scope>NUCLEOTIDE SEQUENCE [LARGE SCALE GENOMIC DNA]</scope>
</reference>
<dbReference type="Proteomes" id="UP000299102">
    <property type="component" value="Unassembled WGS sequence"/>
</dbReference>